<dbReference type="GO" id="GO:0039693">
    <property type="term" value="P:viral DNA genome replication"/>
    <property type="evidence" value="ECO:0007669"/>
    <property type="project" value="UniProtKB-KW"/>
</dbReference>
<dbReference type="InterPro" id="IPR006172">
    <property type="entry name" value="DNA-dir_DNA_pol_B"/>
</dbReference>
<organism evidence="13 15">
    <name type="scientific">Ectropis obliqua nucleopolyhedrovirus</name>
    <dbReference type="NCBI Taxonomy" id="59376"/>
    <lineage>
        <taxon>Viruses</taxon>
        <taxon>Viruses incertae sedis</taxon>
        <taxon>Naldaviricetes</taxon>
        <taxon>Lefavirales</taxon>
        <taxon>Baculoviridae</taxon>
        <taxon>Alphabaculovirus</taxon>
        <taxon>Alphabaculovirus ecobliquae</taxon>
    </lineage>
</organism>
<dbReference type="GO" id="GO:0003887">
    <property type="term" value="F:DNA-directed DNA polymerase activity"/>
    <property type="evidence" value="ECO:0007669"/>
    <property type="project" value="UniProtKB-KW"/>
</dbReference>
<comment type="function">
    <text evidence="1">Replicates the viral genome, host DNA polymerases cannot substitute for the viral enzyme in this process.</text>
</comment>
<name>A0EYW1_9ABAC</name>
<dbReference type="EMBL" id="MZ394738">
    <property type="protein sequence ID" value="QWV59673.1"/>
    <property type="molecule type" value="Genomic_DNA"/>
</dbReference>
<dbReference type="Pfam" id="PF00136">
    <property type="entry name" value="DNA_pol_B"/>
    <property type="match status" value="1"/>
</dbReference>
<dbReference type="InterPro" id="IPR012337">
    <property type="entry name" value="RNaseH-like_sf"/>
</dbReference>
<dbReference type="Gene3D" id="3.90.1600.10">
    <property type="entry name" value="Palm domain of DNA polymerase"/>
    <property type="match status" value="1"/>
</dbReference>
<sequence>MSTNNGVEQTTSINLIKWKNLKQMLSTSYVFEDNVTIDTTNVFRITKMAYKDNYLIIFLSGYITTRPDDMYQFYVQTKCDLYSYRMCKSNHMFGNCRYNCKSYKAFVMPGLQNVHMDKFNVIKYKQNDKLHTYNGYQQKPLDYFMRDVNRVHMQLGIIEGQYVSFKTPQKCFKNKLMCIENDSDTLSDMFNIVQVDALTKEIVPAIMSYDIETHSDGYKFSNAAENHIMSISIVLRKDKINTKVCLFYMNNDSDIKNEYQNGAFFSSDCVYAVHFDDELCMLKAFFKLFQILNADYVLDYNGDKFDLPFIIERAQKLNTSFLRRRHQIKRAKRSADNVLQISRYDLEAVEIETQQLHDKFNNKIDNHLFTYYVHVDLYQFLSTDAEHKNLENYKLNTVAEHYLKASKVDLSITEMLNLYNNNKIEDIIKYNIQDCVLPIDLLLKLEIMDFLYTQCMLLYLCTDDVLCNISHKINIVFFYLCINNKANANENGGKQHKADPFIFNKDDLNITSGKKNTRLYSDAKLPYGTVDLTLLNRKPIPVAKIPVDAIRLCTTKPIVNYKGGKVLNPSSGLKKWVVTLDFNSLYLTIMMYEGACFSNLFIGADGNVYLLKNPNAINPKVLRNLLELRETFKKKRDNFEYNTFKYNLYDKLQNAVKRIANSIYGYFGIYFKVLANYITKIGRSKLMEAIVKIESMNNDLEILHRFNLTKIQFKVIYGDTDSSFIQVEFEENEITPAMRFDSIKSIVEDHVLKNLNQSWKGKGYKMSLENVMSNLILVKKKQYCYINSENKIKYKGWLIKKDMPLFMRQTFRQVVDMYLHNHSVNCGMKLLEELMVRHYDNFGNDQLSNINDYSFSMSYNENSTSKLKKRKNDENDDDKIDGKTARKPTITIAKHCREILLQSGTKHLPGNGDRIPFLLIDIKGKITEKSYPLELFKANSASVRVSWLKHMNIMCNFMNELIQVFGNRPEFTHYFTNICALYMSKQAFDVKYPVLKVVTAKKNVKNKKNVKDADYNDNSDSGDASIDCDTLSSQNNGYQFNMYVKKPCVTNAYIKSECKLCRQLC</sequence>
<dbReference type="GO" id="GO:0000166">
    <property type="term" value="F:nucleotide binding"/>
    <property type="evidence" value="ECO:0007669"/>
    <property type="project" value="InterPro"/>
</dbReference>
<evidence type="ECO:0000256" key="1">
    <source>
        <dbReference type="ARBA" id="ARBA00002701"/>
    </source>
</evidence>
<dbReference type="GO" id="GO:0003677">
    <property type="term" value="F:DNA binding"/>
    <property type="evidence" value="ECO:0007669"/>
    <property type="project" value="UniProtKB-KW"/>
</dbReference>
<dbReference type="SUPFAM" id="SSF56672">
    <property type="entry name" value="DNA/RNA polymerases"/>
    <property type="match status" value="1"/>
</dbReference>
<dbReference type="SMART" id="SM00486">
    <property type="entry name" value="POLBc"/>
    <property type="match status" value="1"/>
</dbReference>
<evidence type="ECO:0000256" key="3">
    <source>
        <dbReference type="ARBA" id="ARBA00012417"/>
    </source>
</evidence>
<dbReference type="Proteomes" id="UP000214344">
    <property type="component" value="Segment"/>
</dbReference>
<evidence type="ECO:0000256" key="5">
    <source>
        <dbReference type="ARBA" id="ARBA00022695"/>
    </source>
</evidence>
<evidence type="ECO:0000313" key="15">
    <source>
        <dbReference type="Proteomes" id="UP000214344"/>
    </source>
</evidence>
<dbReference type="InterPro" id="IPR050240">
    <property type="entry name" value="DNA_pol_type-B"/>
</dbReference>
<evidence type="ECO:0000313" key="13">
    <source>
        <dbReference type="EMBL" id="ABI35741.1"/>
    </source>
</evidence>
<dbReference type="Pfam" id="PF03104">
    <property type="entry name" value="DNA_pol_B_exo1"/>
    <property type="match status" value="1"/>
</dbReference>
<evidence type="ECO:0000259" key="12">
    <source>
        <dbReference type="Pfam" id="PF03104"/>
    </source>
</evidence>
<comment type="similarity">
    <text evidence="2">Belongs to the DNA polymerase type-B family.</text>
</comment>
<reference evidence="13" key="2">
    <citation type="submission" date="2006-07" db="EMBL/GenBank/DDBJ databases">
        <authorList>
            <person name="Zhang C.-X."/>
            <person name="Yang Z.-N."/>
            <person name="Ma X.-C."/>
            <person name="Xiao Q."/>
        </authorList>
    </citation>
    <scope>NUCLEOTIDE SEQUENCE</scope>
    <source>
        <strain evidence="13">A1</strain>
    </source>
</reference>
<proteinExistence type="inferred from homology"/>
<accession>A0EYW1</accession>
<keyword evidence="4" id="KW-0808">Transferase</keyword>
<keyword evidence="5" id="KW-0548">Nucleotidyltransferase</keyword>
<keyword evidence="6" id="KW-0239">DNA-directed DNA polymerase</keyword>
<reference evidence="13 15" key="1">
    <citation type="journal article" date="2006" name="J. Microbiol.">
        <title>Morphological, phylogenetic and biological characteristics of Ectropis obliqua single-nucleocapsid nucleopolyhedrovirus.</title>
        <authorList>
            <person name="Ma X.C."/>
            <person name="Xu H.J."/>
            <person name="Tang M.J."/>
            <person name="Xiao Q."/>
            <person name="Hong J."/>
            <person name="Zhang C.X."/>
        </authorList>
    </citation>
    <scope>NUCLEOTIDE SEQUENCE [LARGE SCALE GENOMIC DNA]</scope>
    <source>
        <strain evidence="13 15">A1</strain>
    </source>
</reference>
<evidence type="ECO:0000256" key="2">
    <source>
        <dbReference type="ARBA" id="ARBA00005755"/>
    </source>
</evidence>
<evidence type="ECO:0000256" key="6">
    <source>
        <dbReference type="ARBA" id="ARBA00022932"/>
    </source>
</evidence>
<comment type="catalytic activity">
    <reaction evidence="9">
        <text>DNA(n) + a 2'-deoxyribonucleoside 5'-triphosphate = DNA(n+1) + diphosphate</text>
        <dbReference type="Rhea" id="RHEA:22508"/>
        <dbReference type="Rhea" id="RHEA-COMP:17339"/>
        <dbReference type="Rhea" id="RHEA-COMP:17340"/>
        <dbReference type="ChEBI" id="CHEBI:33019"/>
        <dbReference type="ChEBI" id="CHEBI:61560"/>
        <dbReference type="ChEBI" id="CHEBI:173112"/>
        <dbReference type="EC" id="2.7.7.7"/>
    </reaction>
</comment>
<dbReference type="Gene3D" id="3.30.420.10">
    <property type="entry name" value="Ribonuclease H-like superfamily/Ribonuclease H"/>
    <property type="match status" value="1"/>
</dbReference>
<dbReference type="SUPFAM" id="SSF53098">
    <property type="entry name" value="Ribonuclease H-like"/>
    <property type="match status" value="1"/>
</dbReference>
<dbReference type="EC" id="2.7.7.7" evidence="3"/>
<evidence type="ECO:0000256" key="4">
    <source>
        <dbReference type="ARBA" id="ARBA00022679"/>
    </source>
</evidence>
<keyword evidence="15" id="KW-1185">Reference proteome</keyword>
<protein>
    <recommendedName>
        <fullName evidence="3">DNA-directed DNA polymerase</fullName>
        <ecNumber evidence="3">2.7.7.7</ecNumber>
    </recommendedName>
</protein>
<feature type="region of interest" description="Disordered" evidence="10">
    <location>
        <begin position="864"/>
        <end position="883"/>
    </location>
</feature>
<dbReference type="InterPro" id="IPR043502">
    <property type="entry name" value="DNA/RNA_pol_sf"/>
</dbReference>
<dbReference type="GO" id="GO:0006261">
    <property type="term" value="P:DNA-templated DNA replication"/>
    <property type="evidence" value="ECO:0007669"/>
    <property type="project" value="TreeGrafter"/>
</dbReference>
<keyword evidence="7" id="KW-1194">Viral DNA replication</keyword>
<dbReference type="InterPro" id="IPR006133">
    <property type="entry name" value="DNA-dir_DNA_pol_B_exonuc"/>
</dbReference>
<dbReference type="PANTHER" id="PTHR10322">
    <property type="entry name" value="DNA POLYMERASE CATALYTIC SUBUNIT"/>
    <property type="match status" value="1"/>
</dbReference>
<evidence type="ECO:0000256" key="9">
    <source>
        <dbReference type="ARBA" id="ARBA00049244"/>
    </source>
</evidence>
<dbReference type="EMBL" id="DQ837165">
    <property type="protein sequence ID" value="ABI35741.1"/>
    <property type="molecule type" value="Genomic_DNA"/>
</dbReference>
<dbReference type="KEGG" id="vg:5176454"/>
<reference evidence="13 15" key="3">
    <citation type="journal article" date="2007" name="Virology">
        <title>Genome sequence and organization of a nucleopolyhedrovirus that infects the tea looper caterpillar, Ectropis obliqua.</title>
        <authorList>
            <person name="Ma X.C."/>
            <person name="Shang J.Y."/>
            <person name="Yang Z.N."/>
            <person name="Bao Y.Y."/>
            <person name="Xiao Q."/>
            <person name="Zhang C.X."/>
        </authorList>
    </citation>
    <scope>NUCLEOTIDE SEQUENCE [LARGE SCALE GENOMIC DNA]</scope>
    <source>
        <strain evidence="13 15">A1</strain>
    </source>
</reference>
<feature type="domain" description="DNA-directed DNA polymerase family B multifunctional" evidence="11">
    <location>
        <begin position="560"/>
        <end position="864"/>
    </location>
</feature>
<dbReference type="InterPro" id="IPR023211">
    <property type="entry name" value="DNA_pol_palm_dom_sf"/>
</dbReference>
<evidence type="ECO:0000256" key="7">
    <source>
        <dbReference type="ARBA" id="ARBA00023109"/>
    </source>
</evidence>
<evidence type="ECO:0000259" key="11">
    <source>
        <dbReference type="Pfam" id="PF00136"/>
    </source>
</evidence>
<dbReference type="Gene3D" id="1.10.287.690">
    <property type="entry name" value="Helix hairpin bin"/>
    <property type="match status" value="1"/>
</dbReference>
<reference evidence="14" key="4">
    <citation type="submission" date="2021-06" db="EMBL/GenBank/DDBJ databases">
        <authorList>
            <person name="Xiao Q."/>
            <person name="Zhang X.X."/>
            <person name="Tang M.J."/>
        </authorList>
    </citation>
    <scope>NUCLEOTIDE SEQUENCE</scope>
    <source>
        <strain evidence="14">QF4</strain>
    </source>
</reference>
<dbReference type="PANTHER" id="PTHR10322:SF23">
    <property type="entry name" value="DNA POLYMERASE DELTA CATALYTIC SUBUNIT"/>
    <property type="match status" value="1"/>
</dbReference>
<evidence type="ECO:0000256" key="8">
    <source>
        <dbReference type="ARBA" id="ARBA00023125"/>
    </source>
</evidence>
<feature type="domain" description="DNA-directed DNA polymerase family B exonuclease" evidence="12">
    <location>
        <begin position="204"/>
        <end position="398"/>
    </location>
</feature>
<gene>
    <name evidence="14" type="ORF">QF4000087</name>
</gene>
<dbReference type="OrthoDB" id="165at10239"/>
<evidence type="ECO:0000313" key="14">
    <source>
        <dbReference type="EMBL" id="QWV59673.1"/>
    </source>
</evidence>
<dbReference type="InterPro" id="IPR006134">
    <property type="entry name" value="DNA-dir_DNA_pol_B_multi_dom"/>
</dbReference>
<keyword evidence="8" id="KW-0238">DNA-binding</keyword>
<dbReference type="RefSeq" id="YP_874251.1">
    <property type="nucleotide sequence ID" value="NC_008586.1"/>
</dbReference>
<evidence type="ECO:0000256" key="10">
    <source>
        <dbReference type="SAM" id="MobiDB-lite"/>
    </source>
</evidence>
<dbReference type="PRINTS" id="PR00106">
    <property type="entry name" value="DNAPOLB"/>
</dbReference>
<dbReference type="InterPro" id="IPR036397">
    <property type="entry name" value="RNaseH_sf"/>
</dbReference>
<keyword evidence="7" id="KW-0235">DNA replication</keyword>